<dbReference type="InterPro" id="IPR037804">
    <property type="entry name" value="SGF73"/>
</dbReference>
<feature type="compositionally biased region" description="Basic residues" evidence="1">
    <location>
        <begin position="122"/>
        <end position="134"/>
    </location>
</feature>
<dbReference type="Proteomes" id="UP000077202">
    <property type="component" value="Unassembled WGS sequence"/>
</dbReference>
<feature type="compositionally biased region" description="Basic and acidic residues" evidence="1">
    <location>
        <begin position="1"/>
        <end position="20"/>
    </location>
</feature>
<feature type="compositionally biased region" description="Basic and acidic residues" evidence="1">
    <location>
        <begin position="425"/>
        <end position="441"/>
    </location>
</feature>
<dbReference type="EMBL" id="LVLJ01000053">
    <property type="protein sequence ID" value="OAE35878.1"/>
    <property type="molecule type" value="Genomic_DNA"/>
</dbReference>
<feature type="region of interest" description="Disordered" evidence="1">
    <location>
        <begin position="111"/>
        <end position="170"/>
    </location>
</feature>
<feature type="compositionally biased region" description="Polar residues" evidence="1">
    <location>
        <begin position="156"/>
        <end position="167"/>
    </location>
</feature>
<proteinExistence type="predicted"/>
<dbReference type="PANTHER" id="PTHR47805">
    <property type="entry name" value="SAGA-ASSOCIATED FACTOR 73"/>
    <property type="match status" value="1"/>
</dbReference>
<sequence length="466" mass="52592">MLHRSQAERDEDHGDGGDGEREIEELALERAALDALKDEQMEADELNLLEDEDMLIFGLNPLTDILKLVSCNVCKKPVIDSQFTPHFQRCVASRRLGPLHIGVGQEKGISELEEGPRTSKIERRKRSQNRHSARRFPTISEEMEKMKSDKDLSASAPKQQNELSSSFRVDLHGNEKATVERKLRVSEDEVFKPKVKDRTERDFLPTIKEVSEGNGSHRRQKSEDESIAGSTSKRISSQEYLLAGEEAHRPDFRIRRRDVADICSDIRSQLRPPLTVVTRGGQNRAAEGPESHPHSPRTSTRKKYVNLQKTEVDGVQSTNPPTMSTTSGKRKSKRGRQVPGIMNLLRKKGITADDKRGGKIFRTQGKVDIRRNAGDARALRRAKRQKMKDQLILESSKEFESSSEIKTYTKTSSLVKSTQVKSLRHGADHGLSKPSIHEHGMKGNNIGAAKDEGDLRHAPREKKKRR</sequence>
<feature type="compositionally biased region" description="Polar residues" evidence="1">
    <location>
        <begin position="315"/>
        <end position="327"/>
    </location>
</feature>
<feature type="region of interest" description="Disordered" evidence="1">
    <location>
        <begin position="202"/>
        <end position="234"/>
    </location>
</feature>
<feature type="region of interest" description="Disordered" evidence="1">
    <location>
        <begin position="418"/>
        <end position="466"/>
    </location>
</feature>
<dbReference type="GO" id="GO:0000124">
    <property type="term" value="C:SAGA complex"/>
    <property type="evidence" value="ECO:0007669"/>
    <property type="project" value="InterPro"/>
</dbReference>
<evidence type="ECO:0000256" key="1">
    <source>
        <dbReference type="SAM" id="MobiDB-lite"/>
    </source>
</evidence>
<feature type="region of interest" description="Disordered" evidence="1">
    <location>
        <begin position="1"/>
        <end position="23"/>
    </location>
</feature>
<gene>
    <name evidence="2" type="ORF">AXG93_4346s1240</name>
</gene>
<reference evidence="2" key="1">
    <citation type="submission" date="2016-03" db="EMBL/GenBank/DDBJ databases">
        <title>Mechanisms controlling the formation of the plant cell surface in tip-growing cells are functionally conserved among land plants.</title>
        <authorList>
            <person name="Honkanen S."/>
            <person name="Jones V.A."/>
            <person name="Morieri G."/>
            <person name="Champion C."/>
            <person name="Hetherington A.J."/>
            <person name="Kelly S."/>
            <person name="Saint-Marcoux D."/>
            <person name="Proust H."/>
            <person name="Prescott H."/>
            <person name="Dolan L."/>
        </authorList>
    </citation>
    <scope>NUCLEOTIDE SEQUENCE [LARGE SCALE GENOMIC DNA]</scope>
    <source>
        <tissue evidence="2">Whole gametophyte</tissue>
    </source>
</reference>
<organism evidence="2 3">
    <name type="scientific">Marchantia polymorpha subsp. ruderalis</name>
    <dbReference type="NCBI Taxonomy" id="1480154"/>
    <lineage>
        <taxon>Eukaryota</taxon>
        <taxon>Viridiplantae</taxon>
        <taxon>Streptophyta</taxon>
        <taxon>Embryophyta</taxon>
        <taxon>Marchantiophyta</taxon>
        <taxon>Marchantiopsida</taxon>
        <taxon>Marchantiidae</taxon>
        <taxon>Marchantiales</taxon>
        <taxon>Marchantiaceae</taxon>
        <taxon>Marchantia</taxon>
    </lineage>
</organism>
<accession>A0A176WRX3</accession>
<feature type="compositionally biased region" description="Basic and acidic residues" evidence="1">
    <location>
        <begin position="111"/>
        <end position="121"/>
    </location>
</feature>
<feature type="compositionally biased region" description="Basic and acidic residues" evidence="1">
    <location>
        <begin position="142"/>
        <end position="152"/>
    </location>
</feature>
<feature type="region of interest" description="Disordered" evidence="1">
    <location>
        <begin position="273"/>
        <end position="336"/>
    </location>
</feature>
<evidence type="ECO:0008006" key="4">
    <source>
        <dbReference type="Google" id="ProtNLM"/>
    </source>
</evidence>
<dbReference type="AlphaFoldDB" id="A0A176WRX3"/>
<comment type="caution">
    <text evidence="2">The sequence shown here is derived from an EMBL/GenBank/DDBJ whole genome shotgun (WGS) entry which is preliminary data.</text>
</comment>
<protein>
    <recommendedName>
        <fullName evidence="4">SAGA-associated factor 11</fullName>
    </recommendedName>
</protein>
<feature type="compositionally biased region" description="Basic and acidic residues" evidence="1">
    <location>
        <begin position="449"/>
        <end position="458"/>
    </location>
</feature>
<dbReference type="PANTHER" id="PTHR47805:SF1">
    <property type="entry name" value="SAGA-ASSOCIATED FACTOR 73"/>
    <property type="match status" value="1"/>
</dbReference>
<name>A0A176WRX3_MARPO</name>
<evidence type="ECO:0000313" key="2">
    <source>
        <dbReference type="EMBL" id="OAE35878.1"/>
    </source>
</evidence>
<keyword evidence="3" id="KW-1185">Reference proteome</keyword>
<evidence type="ECO:0000313" key="3">
    <source>
        <dbReference type="Proteomes" id="UP000077202"/>
    </source>
</evidence>